<reference evidence="2" key="1">
    <citation type="submission" date="2020-11" db="EMBL/GenBank/DDBJ databases">
        <title>Carbohydrate-dependent, anaerobic sulfur respiration: A novel catabolism in halophilic archaea.</title>
        <authorList>
            <person name="Sorokin D.Y."/>
            <person name="Messina E."/>
            <person name="Smedile F."/>
            <person name="La Cono V."/>
            <person name="Hallsworth J.E."/>
            <person name="Yakimov M.M."/>
        </authorList>
    </citation>
    <scope>NUCLEOTIDE SEQUENCE</scope>
    <source>
        <strain evidence="2">AArc-S</strain>
    </source>
</reference>
<dbReference type="EMBL" id="CP064786">
    <property type="protein sequence ID" value="QSG03633.1"/>
    <property type="molecule type" value="Genomic_DNA"/>
</dbReference>
<dbReference type="InterPro" id="IPR040624">
    <property type="entry name" value="HalOD1"/>
</dbReference>
<dbReference type="Proteomes" id="UP000663586">
    <property type="component" value="Chromosome"/>
</dbReference>
<evidence type="ECO:0000313" key="2">
    <source>
        <dbReference type="EMBL" id="QSG03633.1"/>
    </source>
</evidence>
<dbReference type="KEGG" id="hara:AArcS_2437"/>
<protein>
    <recommendedName>
        <fullName evidence="1">Halobacterial output domain-containing protein</fullName>
    </recommendedName>
</protein>
<accession>A0A897MX14</accession>
<dbReference type="RefSeq" id="WP_238477681.1">
    <property type="nucleotide sequence ID" value="NZ_CP064786.1"/>
</dbReference>
<feature type="domain" description="Halobacterial output" evidence="1">
    <location>
        <begin position="78"/>
        <end position="148"/>
    </location>
</feature>
<proteinExistence type="predicted"/>
<dbReference type="GeneID" id="70685817"/>
<keyword evidence="3" id="KW-1185">Reference proteome</keyword>
<evidence type="ECO:0000313" key="3">
    <source>
        <dbReference type="Proteomes" id="UP000663586"/>
    </source>
</evidence>
<evidence type="ECO:0000259" key="1">
    <source>
        <dbReference type="Pfam" id="PF18545"/>
    </source>
</evidence>
<sequence length="158" mass="17556">MNGDSGGRNELGMDRDVEYVAVSDHESDAGTLFDPDAEDAWIESDTLVSLVDDEESGTRFDAETGTYHIEYDWRTAMPMSMIIVMVVADLEGTDPMELTPLYDSLDPELLDTLFSPRSDGTLAVGEVTFTFEGYEIHVYRHGHISVRPPEALETQKSS</sequence>
<organism evidence="2 3">
    <name type="scientific">Natranaeroarchaeum sulfidigenes</name>
    <dbReference type="NCBI Taxonomy" id="2784880"/>
    <lineage>
        <taxon>Archaea</taxon>
        <taxon>Methanobacteriati</taxon>
        <taxon>Methanobacteriota</taxon>
        <taxon>Stenosarchaea group</taxon>
        <taxon>Halobacteria</taxon>
        <taxon>Halobacteriales</taxon>
        <taxon>Natronoarchaeaceae</taxon>
        <taxon>Natranaeroarchaeum</taxon>
    </lineage>
</organism>
<name>A0A897MX14_9EURY</name>
<dbReference type="Pfam" id="PF18545">
    <property type="entry name" value="HalOD1"/>
    <property type="match status" value="1"/>
</dbReference>
<gene>
    <name evidence="2" type="ORF">AArcS_2437</name>
</gene>
<dbReference type="AlphaFoldDB" id="A0A897MX14"/>